<dbReference type="Gene3D" id="3.40.50.720">
    <property type="entry name" value="NAD(P)-binding Rossmann-like Domain"/>
    <property type="match status" value="1"/>
</dbReference>
<dbReference type="SUPFAM" id="SSF51735">
    <property type="entry name" value="NAD(P)-binding Rossmann-fold domains"/>
    <property type="match status" value="1"/>
</dbReference>
<evidence type="ECO:0000313" key="4">
    <source>
        <dbReference type="EMBL" id="HEV08903.1"/>
    </source>
</evidence>
<feature type="transmembrane region" description="Helical" evidence="2">
    <location>
        <begin position="6"/>
        <end position="27"/>
    </location>
</feature>
<keyword evidence="2" id="KW-0472">Membrane</keyword>
<accession>A0A831YCT3</accession>
<comment type="caution">
    <text evidence="4">The sequence shown here is derived from an EMBL/GenBank/DDBJ whole genome shotgun (WGS) entry which is preliminary data.</text>
</comment>
<keyword evidence="1" id="KW-0560">Oxidoreductase</keyword>
<feature type="domain" description="Prephenate/arogenate dehydrogenase" evidence="3">
    <location>
        <begin position="9"/>
        <end position="91"/>
    </location>
</feature>
<dbReference type="EMBL" id="DSFC01000041">
    <property type="protein sequence ID" value="HEV08903.1"/>
    <property type="molecule type" value="Genomic_DNA"/>
</dbReference>
<protein>
    <submittedName>
        <fullName evidence="4">Prephenate dehydrogenase/arogenate dehydrogenase family protein</fullName>
    </submittedName>
</protein>
<evidence type="ECO:0000256" key="2">
    <source>
        <dbReference type="SAM" id="Phobius"/>
    </source>
</evidence>
<dbReference type="Proteomes" id="UP000885621">
    <property type="component" value="Unassembled WGS sequence"/>
</dbReference>
<dbReference type="InterPro" id="IPR046826">
    <property type="entry name" value="PDH_N"/>
</dbReference>
<feature type="non-terminal residue" evidence="4">
    <location>
        <position position="91"/>
    </location>
</feature>
<dbReference type="PANTHER" id="PTHR21363:SF0">
    <property type="entry name" value="PREPHENATE DEHYDROGENASE [NADP(+)]"/>
    <property type="match status" value="1"/>
</dbReference>
<dbReference type="GO" id="GO:0004665">
    <property type="term" value="F:prephenate dehydrogenase (NADP+) activity"/>
    <property type="evidence" value="ECO:0007669"/>
    <property type="project" value="InterPro"/>
</dbReference>
<dbReference type="PANTHER" id="PTHR21363">
    <property type="entry name" value="PREPHENATE DEHYDROGENASE"/>
    <property type="match status" value="1"/>
</dbReference>
<dbReference type="GO" id="GO:0008977">
    <property type="term" value="F:prephenate dehydrogenase (NAD+) activity"/>
    <property type="evidence" value="ECO:0007669"/>
    <property type="project" value="InterPro"/>
</dbReference>
<gene>
    <name evidence="4" type="ORF">ENO34_00710</name>
</gene>
<evidence type="ECO:0000259" key="3">
    <source>
        <dbReference type="PROSITE" id="PS51176"/>
    </source>
</evidence>
<dbReference type="InterPro" id="IPR003099">
    <property type="entry name" value="Prephen_DH"/>
</dbReference>
<dbReference type="GO" id="GO:0006571">
    <property type="term" value="P:tyrosine biosynthetic process"/>
    <property type="evidence" value="ECO:0007669"/>
    <property type="project" value="InterPro"/>
</dbReference>
<evidence type="ECO:0000256" key="1">
    <source>
        <dbReference type="ARBA" id="ARBA00023002"/>
    </source>
</evidence>
<name>A0A831YCT3_9AQUI</name>
<sequence>MEKDFGGFKGILIIGLGLIGGSLALGLKKEGYKGKIYGYDLNENRVKTALELKAVDEGFNSLENIPWESVDLVVLSTPVKTFLDIAKTIKP</sequence>
<dbReference type="InterPro" id="IPR050812">
    <property type="entry name" value="Preph/Arog_dehydrog"/>
</dbReference>
<dbReference type="GO" id="GO:0070403">
    <property type="term" value="F:NAD+ binding"/>
    <property type="evidence" value="ECO:0007669"/>
    <property type="project" value="InterPro"/>
</dbReference>
<dbReference type="InterPro" id="IPR036291">
    <property type="entry name" value="NAD(P)-bd_dom_sf"/>
</dbReference>
<dbReference type="AlphaFoldDB" id="A0A831YCT3"/>
<keyword evidence="2" id="KW-1133">Transmembrane helix</keyword>
<dbReference type="PROSITE" id="PS51176">
    <property type="entry name" value="PDH_ADH"/>
    <property type="match status" value="1"/>
</dbReference>
<dbReference type="Pfam" id="PF02153">
    <property type="entry name" value="PDH_N"/>
    <property type="match status" value="1"/>
</dbReference>
<reference evidence="4" key="1">
    <citation type="journal article" date="2020" name="mSystems">
        <title>Genome- and Community-Level Interaction Insights into Carbon Utilization and Element Cycling Functions of Hydrothermarchaeota in Hydrothermal Sediment.</title>
        <authorList>
            <person name="Zhou Z."/>
            <person name="Liu Y."/>
            <person name="Xu W."/>
            <person name="Pan J."/>
            <person name="Luo Z.H."/>
            <person name="Li M."/>
        </authorList>
    </citation>
    <scope>NUCLEOTIDE SEQUENCE [LARGE SCALE GENOMIC DNA]</scope>
    <source>
        <strain evidence="4">SpSt-1257</strain>
    </source>
</reference>
<organism evidence="4">
    <name type="scientific">Sulfurihydrogenibium azorense</name>
    <dbReference type="NCBI Taxonomy" id="309806"/>
    <lineage>
        <taxon>Bacteria</taxon>
        <taxon>Pseudomonadati</taxon>
        <taxon>Aquificota</taxon>
        <taxon>Aquificia</taxon>
        <taxon>Aquificales</taxon>
        <taxon>Hydrogenothermaceae</taxon>
        <taxon>Sulfurihydrogenibium</taxon>
    </lineage>
</organism>
<keyword evidence="2" id="KW-0812">Transmembrane</keyword>
<proteinExistence type="predicted"/>